<evidence type="ECO:0000256" key="3">
    <source>
        <dbReference type="ARBA" id="ARBA00023125"/>
    </source>
</evidence>
<dbReference type="InterPro" id="IPR036576">
    <property type="entry name" value="WRKY_dom_sf"/>
</dbReference>
<keyword evidence="9" id="KW-1185">Reference proteome</keyword>
<gene>
    <name evidence="8" type="ORF">LITE_LOCUS21756</name>
</gene>
<dbReference type="PANTHER" id="PTHR31221:SF17">
    <property type="entry name" value="WRKY TRANSCRIPTION FACTOR 13-RELATED"/>
    <property type="match status" value="1"/>
</dbReference>
<dbReference type="AlphaFoldDB" id="A0AAV0L5Q7"/>
<name>A0AAV0L5Q7_9ROSI</name>
<dbReference type="PANTHER" id="PTHR31221">
    <property type="entry name" value="WRKY TRANSCRIPTION FACTOR PROTEIN 1-RELATED"/>
    <property type="match status" value="1"/>
</dbReference>
<evidence type="ECO:0000313" key="9">
    <source>
        <dbReference type="Proteomes" id="UP001154282"/>
    </source>
</evidence>
<evidence type="ECO:0000256" key="5">
    <source>
        <dbReference type="ARBA" id="ARBA00023242"/>
    </source>
</evidence>
<keyword evidence="2" id="KW-0805">Transcription regulation</keyword>
<accession>A0AAV0L5Q7</accession>
<dbReference type="FunFam" id="2.20.25.80:FF:000003">
    <property type="entry name" value="WRKY transcription factor 57"/>
    <property type="match status" value="1"/>
</dbReference>
<evidence type="ECO:0000259" key="7">
    <source>
        <dbReference type="PROSITE" id="PS50811"/>
    </source>
</evidence>
<evidence type="ECO:0000256" key="4">
    <source>
        <dbReference type="ARBA" id="ARBA00023163"/>
    </source>
</evidence>
<feature type="region of interest" description="Disordered" evidence="6">
    <location>
        <begin position="21"/>
        <end position="56"/>
    </location>
</feature>
<feature type="compositionally biased region" description="Low complexity" evidence="6">
    <location>
        <begin position="104"/>
        <end position="117"/>
    </location>
</feature>
<feature type="compositionally biased region" description="Low complexity" evidence="6">
    <location>
        <begin position="37"/>
        <end position="56"/>
    </location>
</feature>
<keyword evidence="3" id="KW-0238">DNA-binding</keyword>
<sequence>MAAASSTTQLLSLLNHHHHQQAAAVGGGGGGGFLDHNSTSDNNNNSSNNDENNNNNNLGFFPNFPLHQNFIFSQLLMSGGSTNDTSLLASLPPSHHDHHHQTLSSSSPSAAAAAAVAATSSPTELKAVNKDGLIDPDLLSLQRSGAANNNLWGWGDLGGGECRLTTPAAGGKKTTLSANYSYGDNNNNSNGNINDGGRHRFPGVNVSDGSNSVVSNGNNVSAAAMKLKKIRAAGGGGGGCRKKVREPRFCFKTLSEVDVLDDGYKWRKYGQKVVKNTLHPRSYYRCTKDSCRVKKRVERLSEDPRMVITTYEGRHAHSPSHDQDEDGHSPSHLSNFFF</sequence>
<dbReference type="Pfam" id="PF03106">
    <property type="entry name" value="WRKY"/>
    <property type="match status" value="1"/>
</dbReference>
<evidence type="ECO:0000313" key="8">
    <source>
        <dbReference type="EMBL" id="CAI0428639.1"/>
    </source>
</evidence>
<keyword evidence="5" id="KW-0539">Nucleus</keyword>
<dbReference type="SMART" id="SM00774">
    <property type="entry name" value="WRKY"/>
    <property type="match status" value="1"/>
</dbReference>
<proteinExistence type="predicted"/>
<dbReference type="InterPro" id="IPR003657">
    <property type="entry name" value="WRKY_dom"/>
</dbReference>
<dbReference type="GO" id="GO:0005634">
    <property type="term" value="C:nucleus"/>
    <property type="evidence" value="ECO:0007669"/>
    <property type="project" value="UniProtKB-SubCell"/>
</dbReference>
<comment type="subcellular location">
    <subcellularLocation>
        <location evidence="1">Nucleus</location>
    </subcellularLocation>
</comment>
<feature type="domain" description="WRKY" evidence="7">
    <location>
        <begin position="255"/>
        <end position="320"/>
    </location>
</feature>
<protein>
    <recommendedName>
        <fullName evidence="7">WRKY domain-containing protein</fullName>
    </recommendedName>
</protein>
<dbReference type="EMBL" id="CAMGYJ010000006">
    <property type="protein sequence ID" value="CAI0428639.1"/>
    <property type="molecule type" value="Genomic_DNA"/>
</dbReference>
<reference evidence="8" key="1">
    <citation type="submission" date="2022-08" db="EMBL/GenBank/DDBJ databases">
        <authorList>
            <person name="Gutierrez-Valencia J."/>
        </authorList>
    </citation>
    <scope>NUCLEOTIDE SEQUENCE</scope>
</reference>
<dbReference type="SUPFAM" id="SSF118290">
    <property type="entry name" value="WRKY DNA-binding domain"/>
    <property type="match status" value="1"/>
</dbReference>
<dbReference type="GO" id="GO:0003700">
    <property type="term" value="F:DNA-binding transcription factor activity"/>
    <property type="evidence" value="ECO:0007669"/>
    <property type="project" value="InterPro"/>
</dbReference>
<comment type="caution">
    <text evidence="8">The sequence shown here is derived from an EMBL/GenBank/DDBJ whole genome shotgun (WGS) entry which is preliminary data.</text>
</comment>
<evidence type="ECO:0000256" key="6">
    <source>
        <dbReference type="SAM" id="MobiDB-lite"/>
    </source>
</evidence>
<organism evidence="8 9">
    <name type="scientific">Linum tenue</name>
    <dbReference type="NCBI Taxonomy" id="586396"/>
    <lineage>
        <taxon>Eukaryota</taxon>
        <taxon>Viridiplantae</taxon>
        <taxon>Streptophyta</taxon>
        <taxon>Embryophyta</taxon>
        <taxon>Tracheophyta</taxon>
        <taxon>Spermatophyta</taxon>
        <taxon>Magnoliopsida</taxon>
        <taxon>eudicotyledons</taxon>
        <taxon>Gunneridae</taxon>
        <taxon>Pentapetalae</taxon>
        <taxon>rosids</taxon>
        <taxon>fabids</taxon>
        <taxon>Malpighiales</taxon>
        <taxon>Linaceae</taxon>
        <taxon>Linum</taxon>
    </lineage>
</organism>
<dbReference type="Proteomes" id="UP001154282">
    <property type="component" value="Unassembled WGS sequence"/>
</dbReference>
<evidence type="ECO:0000256" key="2">
    <source>
        <dbReference type="ARBA" id="ARBA00023015"/>
    </source>
</evidence>
<dbReference type="GO" id="GO:0043565">
    <property type="term" value="F:sequence-specific DNA binding"/>
    <property type="evidence" value="ECO:0007669"/>
    <property type="project" value="InterPro"/>
</dbReference>
<dbReference type="PROSITE" id="PS50811">
    <property type="entry name" value="WRKY"/>
    <property type="match status" value="1"/>
</dbReference>
<feature type="region of interest" description="Disordered" evidence="6">
    <location>
        <begin position="87"/>
        <end position="117"/>
    </location>
</feature>
<dbReference type="Gene3D" id="2.20.25.80">
    <property type="entry name" value="WRKY domain"/>
    <property type="match status" value="1"/>
</dbReference>
<evidence type="ECO:0000256" key="1">
    <source>
        <dbReference type="ARBA" id="ARBA00004123"/>
    </source>
</evidence>
<dbReference type="InterPro" id="IPR044810">
    <property type="entry name" value="WRKY_plant"/>
</dbReference>
<keyword evidence="4" id="KW-0804">Transcription</keyword>